<dbReference type="HOGENOM" id="CLU_2028077_0_0_1"/>
<dbReference type="eggNOG" id="ENOG502SCVB">
    <property type="taxonomic scope" value="Eukaryota"/>
</dbReference>
<name>D8PQ59_SCHCM</name>
<dbReference type="Proteomes" id="UP000007431">
    <property type="component" value="Unassembled WGS sequence"/>
</dbReference>
<keyword evidence="1" id="KW-1133">Transmembrane helix</keyword>
<keyword evidence="1" id="KW-0472">Membrane</keyword>
<dbReference type="OrthoDB" id="2500246at2759"/>
<keyword evidence="1" id="KW-0812">Transmembrane</keyword>
<dbReference type="InParanoid" id="D8PQ59"/>
<reference evidence="2 3" key="1">
    <citation type="journal article" date="2010" name="Nat. Biotechnol.">
        <title>Genome sequence of the model mushroom Schizophyllum commune.</title>
        <authorList>
            <person name="Ohm R.A."/>
            <person name="de Jong J.F."/>
            <person name="Lugones L.G."/>
            <person name="Aerts A."/>
            <person name="Kothe E."/>
            <person name="Stajich J.E."/>
            <person name="de Vries R.P."/>
            <person name="Record E."/>
            <person name="Levasseur A."/>
            <person name="Baker S.E."/>
            <person name="Bartholomew K.A."/>
            <person name="Coutinho P.M."/>
            <person name="Erdmann S."/>
            <person name="Fowler T.J."/>
            <person name="Gathman A.C."/>
            <person name="Lombard V."/>
            <person name="Henrissat B."/>
            <person name="Knabe N."/>
            <person name="Kuees U."/>
            <person name="Lilly W.W."/>
            <person name="Lindquist E."/>
            <person name="Lucas S."/>
            <person name="Magnuson J.K."/>
            <person name="Piumi F."/>
            <person name="Raudaskoski M."/>
            <person name="Salamov A."/>
            <person name="Schmutz J."/>
            <person name="Schwarze F.W.M.R."/>
            <person name="vanKuyk P.A."/>
            <person name="Horton J.S."/>
            <person name="Grigoriev I.V."/>
            <person name="Woesten H.A.B."/>
        </authorList>
    </citation>
    <scope>NUCLEOTIDE SEQUENCE [LARGE SCALE GENOMIC DNA]</scope>
    <source>
        <strain evidence="3">H4-8 / FGSC 9210</strain>
    </source>
</reference>
<sequence>MDFVQGLDPSKLVLAETALSFLLSPFAAPPYNLPIFLFGAYAQENAEAAQSLQTFTGMLGVSAIFDIVWMARHEQNGFIKFLTVILLLLKIPTFAAFGLAMRQRGSGLNLRGSDITGPTGAF</sequence>
<proteinExistence type="predicted"/>
<organism evidence="3">
    <name type="scientific">Schizophyllum commune (strain H4-8 / FGSC 9210)</name>
    <name type="common">Split gill fungus</name>
    <dbReference type="NCBI Taxonomy" id="578458"/>
    <lineage>
        <taxon>Eukaryota</taxon>
        <taxon>Fungi</taxon>
        <taxon>Dikarya</taxon>
        <taxon>Basidiomycota</taxon>
        <taxon>Agaricomycotina</taxon>
        <taxon>Agaricomycetes</taxon>
        <taxon>Agaricomycetidae</taxon>
        <taxon>Agaricales</taxon>
        <taxon>Schizophyllaceae</taxon>
        <taxon>Schizophyllum</taxon>
    </lineage>
</organism>
<gene>
    <name evidence="2" type="ORF">SCHCODRAFT_48046</name>
</gene>
<protein>
    <recommendedName>
        <fullName evidence="4">EXPERA domain-containing protein</fullName>
    </recommendedName>
</protein>
<dbReference type="AlphaFoldDB" id="D8PQ59"/>
<evidence type="ECO:0008006" key="4">
    <source>
        <dbReference type="Google" id="ProtNLM"/>
    </source>
</evidence>
<evidence type="ECO:0000313" key="3">
    <source>
        <dbReference type="Proteomes" id="UP000007431"/>
    </source>
</evidence>
<dbReference type="OMA" id="FGTYAQE"/>
<evidence type="ECO:0000313" key="2">
    <source>
        <dbReference type="EMBL" id="EFJ02383.1"/>
    </source>
</evidence>
<accession>D8PQ59</accession>
<dbReference type="GeneID" id="9590103"/>
<dbReference type="RefSeq" id="XP_003037285.1">
    <property type="nucleotide sequence ID" value="XM_003037239.1"/>
</dbReference>
<dbReference type="KEGG" id="scm:SCHCO_02490368"/>
<dbReference type="EMBL" id="GL377302">
    <property type="protein sequence ID" value="EFJ02383.1"/>
    <property type="molecule type" value="Genomic_DNA"/>
</dbReference>
<feature type="transmembrane region" description="Helical" evidence="1">
    <location>
        <begin position="54"/>
        <end position="72"/>
    </location>
</feature>
<evidence type="ECO:0000256" key="1">
    <source>
        <dbReference type="SAM" id="Phobius"/>
    </source>
</evidence>
<feature type="transmembrane region" description="Helical" evidence="1">
    <location>
        <begin position="78"/>
        <end position="101"/>
    </location>
</feature>
<dbReference type="VEuPathDB" id="FungiDB:SCHCODRAFT_02490368"/>
<feature type="transmembrane region" description="Helical" evidence="1">
    <location>
        <begin position="20"/>
        <end position="42"/>
    </location>
</feature>
<keyword evidence="3" id="KW-1185">Reference proteome</keyword>